<dbReference type="InterPro" id="IPR003439">
    <property type="entry name" value="ABC_transporter-like_ATP-bd"/>
</dbReference>
<evidence type="ECO:0000313" key="8">
    <source>
        <dbReference type="Proteomes" id="UP001410648"/>
    </source>
</evidence>
<evidence type="ECO:0000256" key="3">
    <source>
        <dbReference type="ARBA" id="ARBA00022840"/>
    </source>
</evidence>
<keyword evidence="2" id="KW-0547">Nucleotide-binding</keyword>
<dbReference type="InterPro" id="IPR050319">
    <property type="entry name" value="ABC_transp_ATP-bind"/>
</dbReference>
<keyword evidence="4" id="KW-0571">Peptide transport</keyword>
<dbReference type="GO" id="GO:0005524">
    <property type="term" value="F:ATP binding"/>
    <property type="evidence" value="ECO:0007669"/>
    <property type="project" value="UniProtKB-KW"/>
</dbReference>
<dbReference type="EMBL" id="BAAADA010000200">
    <property type="protein sequence ID" value="GAA0494635.1"/>
    <property type="molecule type" value="Genomic_DNA"/>
</dbReference>
<evidence type="ECO:0000313" key="7">
    <source>
        <dbReference type="EMBL" id="GAA0494635.1"/>
    </source>
</evidence>
<organism evidence="7 8">
    <name type="scientific">Alkalibacterium indicireducens</name>
    <dbReference type="NCBI Taxonomy" id="398758"/>
    <lineage>
        <taxon>Bacteria</taxon>
        <taxon>Bacillati</taxon>
        <taxon>Bacillota</taxon>
        <taxon>Bacilli</taxon>
        <taxon>Lactobacillales</taxon>
        <taxon>Carnobacteriaceae</taxon>
        <taxon>Alkalibacterium</taxon>
    </lineage>
</organism>
<keyword evidence="8" id="KW-1185">Reference proteome</keyword>
<dbReference type="InterPro" id="IPR017871">
    <property type="entry name" value="ABC_transporter-like_CS"/>
</dbReference>
<keyword evidence="1" id="KW-0813">Transport</keyword>
<sequence>MYFPLKGGSFDSGEQEYIKAVDDVTFSVYEGETLGIVGESGSGKTTLGRTMIRLNEPTAGEILYEGEDISNFSRKELTPYRKNMQIIFQDLYSSLDPRMTVGEIIEEPLVIQKKLNLTKRTERVKKLMEMCGLNESFINRYPHEFSGGQRQRIGIARSLALNPKMIVCDEAVSALDVSIQSQIMNLLLYLQRRENLTYVFISHNLNVVYHMSDRIAVMYHGKIVELADREELYFNPIHDYTKSLLKAIPNVENGYIAGGSQINYEASLPDGYSFTKIIEDNQALYEVKPGHYVYCYKK</sequence>
<protein>
    <submittedName>
        <fullName evidence="7">ABC transporter ATP-binding protein</fullName>
    </submittedName>
</protein>
<dbReference type="SUPFAM" id="SSF52540">
    <property type="entry name" value="P-loop containing nucleoside triphosphate hydrolases"/>
    <property type="match status" value="1"/>
</dbReference>
<dbReference type="PANTHER" id="PTHR43776">
    <property type="entry name" value="TRANSPORT ATP-BINDING PROTEIN"/>
    <property type="match status" value="1"/>
</dbReference>
<feature type="domain" description="ABC transporter" evidence="6">
    <location>
        <begin position="5"/>
        <end position="245"/>
    </location>
</feature>
<evidence type="ECO:0000256" key="1">
    <source>
        <dbReference type="ARBA" id="ARBA00022448"/>
    </source>
</evidence>
<dbReference type="Proteomes" id="UP001410648">
    <property type="component" value="Unassembled WGS sequence"/>
</dbReference>
<dbReference type="PROSITE" id="PS50893">
    <property type="entry name" value="ABC_TRANSPORTER_2"/>
    <property type="match status" value="1"/>
</dbReference>
<dbReference type="Gene3D" id="3.40.50.300">
    <property type="entry name" value="P-loop containing nucleotide triphosphate hydrolases"/>
    <property type="match status" value="1"/>
</dbReference>
<dbReference type="RefSeq" id="WP_346025511.1">
    <property type="nucleotide sequence ID" value="NZ_BAAADA010000200.1"/>
</dbReference>
<name>A0ABP3LAU8_9LACT</name>
<dbReference type="CDD" id="cd03257">
    <property type="entry name" value="ABC_NikE_OppD_transporters"/>
    <property type="match status" value="1"/>
</dbReference>
<dbReference type="PANTHER" id="PTHR43776:SF8">
    <property type="entry name" value="ABC TRANSPORTER, ATP-BINDING PROTEIN"/>
    <property type="match status" value="1"/>
</dbReference>
<evidence type="ECO:0000256" key="4">
    <source>
        <dbReference type="ARBA" id="ARBA00022856"/>
    </source>
</evidence>
<dbReference type="InterPro" id="IPR027417">
    <property type="entry name" value="P-loop_NTPase"/>
</dbReference>
<accession>A0ABP3LAU8</accession>
<evidence type="ECO:0000256" key="5">
    <source>
        <dbReference type="ARBA" id="ARBA00022927"/>
    </source>
</evidence>
<dbReference type="PROSITE" id="PS00211">
    <property type="entry name" value="ABC_TRANSPORTER_1"/>
    <property type="match status" value="1"/>
</dbReference>
<keyword evidence="5" id="KW-0653">Protein transport</keyword>
<evidence type="ECO:0000256" key="2">
    <source>
        <dbReference type="ARBA" id="ARBA00022741"/>
    </source>
</evidence>
<gene>
    <name evidence="7" type="ORF">GCM10008936_21750</name>
</gene>
<dbReference type="InterPro" id="IPR003593">
    <property type="entry name" value="AAA+_ATPase"/>
</dbReference>
<comment type="caution">
    <text evidence="7">The sequence shown here is derived from an EMBL/GenBank/DDBJ whole genome shotgun (WGS) entry which is preliminary data.</text>
</comment>
<keyword evidence="3 7" id="KW-0067">ATP-binding</keyword>
<dbReference type="Pfam" id="PF00005">
    <property type="entry name" value="ABC_tran"/>
    <property type="match status" value="1"/>
</dbReference>
<proteinExistence type="predicted"/>
<reference evidence="8" key="1">
    <citation type="journal article" date="2019" name="Int. J. Syst. Evol. Microbiol.">
        <title>The Global Catalogue of Microorganisms (GCM) 10K type strain sequencing project: providing services to taxonomists for standard genome sequencing and annotation.</title>
        <authorList>
            <consortium name="The Broad Institute Genomics Platform"/>
            <consortium name="The Broad Institute Genome Sequencing Center for Infectious Disease"/>
            <person name="Wu L."/>
            <person name="Ma J."/>
        </authorList>
    </citation>
    <scope>NUCLEOTIDE SEQUENCE [LARGE SCALE GENOMIC DNA]</scope>
    <source>
        <strain evidence="8">JCM 14232</strain>
    </source>
</reference>
<evidence type="ECO:0000259" key="6">
    <source>
        <dbReference type="PROSITE" id="PS50893"/>
    </source>
</evidence>
<dbReference type="SMART" id="SM00382">
    <property type="entry name" value="AAA"/>
    <property type="match status" value="1"/>
</dbReference>